<dbReference type="RefSeq" id="WP_409589799.1">
    <property type="nucleotide sequence ID" value="NZ_CAKMTZ010000104.1"/>
</dbReference>
<name>A0AAU9QTQ8_9VIBR</name>
<comment type="caution">
    <text evidence="1">The sequence shown here is derived from an EMBL/GenBank/DDBJ whole genome shotgun (WGS) entry which is preliminary data.</text>
</comment>
<reference evidence="1" key="1">
    <citation type="submission" date="2022-01" db="EMBL/GenBank/DDBJ databases">
        <authorList>
            <person name="Lagorce A."/>
        </authorList>
    </citation>
    <scope>NUCLEOTIDE SEQUENCE</scope>
    <source>
        <strain evidence="1">Th15_F1_A12</strain>
    </source>
</reference>
<protein>
    <submittedName>
        <fullName evidence="1">Uncharacterized protein</fullName>
    </submittedName>
</protein>
<dbReference type="AlphaFoldDB" id="A0AAU9QTQ8"/>
<accession>A0AAU9QTQ8</accession>
<dbReference type="EMBL" id="CAKMUD010000105">
    <property type="protein sequence ID" value="CAH1601860.1"/>
    <property type="molecule type" value="Genomic_DNA"/>
</dbReference>
<proteinExistence type="predicted"/>
<sequence length="264" mass="29673">MGNLLSIGEVHQIAKLNKRVRDTPLPGEVSKFIDLDEAHTHARNYRNALGEVSCKLAKCIIRLLRYADKPLYTHHFFDALNVPDKLLVAVAEKGMDYPSDLGHKFKTKALRAKKLLSQPTYQPLHPADLLALESFTSFLSVPAKDRLQLTSKIICFLASDSALKGLDKQPVHTDLAVCIIDDPDCNDGKPTFRIGTTKESHDLMLELKYCGAVIVRCDSEMAKSNGQCCKQYYVFLNDEEDKPMVMKEELLEWYGFPSLAVRCA</sequence>
<dbReference type="Proteomes" id="UP001295462">
    <property type="component" value="Unassembled WGS sequence"/>
</dbReference>
<gene>
    <name evidence="1" type="ORF">THF1A12_50274</name>
</gene>
<evidence type="ECO:0000313" key="1">
    <source>
        <dbReference type="EMBL" id="CAH1601860.1"/>
    </source>
</evidence>
<organism evidence="1 2">
    <name type="scientific">Vibrio jasicida</name>
    <dbReference type="NCBI Taxonomy" id="766224"/>
    <lineage>
        <taxon>Bacteria</taxon>
        <taxon>Pseudomonadati</taxon>
        <taxon>Pseudomonadota</taxon>
        <taxon>Gammaproteobacteria</taxon>
        <taxon>Vibrionales</taxon>
        <taxon>Vibrionaceae</taxon>
        <taxon>Vibrio</taxon>
    </lineage>
</organism>
<evidence type="ECO:0000313" key="2">
    <source>
        <dbReference type="Proteomes" id="UP001295462"/>
    </source>
</evidence>